<dbReference type="NCBIfam" id="TIGR00174">
    <property type="entry name" value="miaA"/>
    <property type="match status" value="1"/>
</dbReference>
<reference evidence="14" key="1">
    <citation type="submission" date="2020-04" db="EMBL/GenBank/DDBJ databases">
        <authorList>
            <person name="Zhang T."/>
        </authorList>
    </citation>
    <scope>NUCLEOTIDE SEQUENCE</scope>
    <source>
        <strain evidence="14">HKST-UBA16</strain>
    </source>
</reference>
<evidence type="ECO:0000256" key="9">
    <source>
        <dbReference type="ARBA" id="ARBA00049563"/>
    </source>
</evidence>
<comment type="cofactor">
    <cofactor evidence="1 10">
        <name>Mg(2+)</name>
        <dbReference type="ChEBI" id="CHEBI:18420"/>
    </cofactor>
</comment>
<keyword evidence="8 10" id="KW-0460">Magnesium</keyword>
<comment type="similarity">
    <text evidence="3 10 13">Belongs to the IPP transferase family.</text>
</comment>
<evidence type="ECO:0000256" key="11">
    <source>
        <dbReference type="RuleBase" id="RU003783"/>
    </source>
</evidence>
<feature type="site" description="Interaction with substrate tRNA" evidence="10">
    <location>
        <position position="141"/>
    </location>
</feature>
<dbReference type="PANTHER" id="PTHR11088:SF60">
    <property type="entry name" value="TRNA DIMETHYLALLYLTRANSFERASE"/>
    <property type="match status" value="1"/>
</dbReference>
<dbReference type="InterPro" id="IPR039657">
    <property type="entry name" value="Dimethylallyltransferase"/>
</dbReference>
<dbReference type="SUPFAM" id="SSF52540">
    <property type="entry name" value="P-loop containing nucleoside triphosphate hydrolases"/>
    <property type="match status" value="2"/>
</dbReference>
<sequence length="298" mass="34375">MKTKNQPLIVIAGPTGVGKSQLAIDLAKKFNGYIINADSRQVYKELNIGTAKPVPDRILSPKCWEINGIPHYLYGHVSIRENYNLSDYVKEVREIIAQEKKIPFLVGGTGLYIDTIVYGFELADASEKSHKFEDKSVEELRILAGEKLSLLNQSDAYNPRRLIRLLQGGASYRVQSKRRVPAAKCLYLVLDQPEDTLNKHLADRIDLMFKQGLLEENETLRNKFPKKNLKAFQTIGYQEFDPYFAREKTLEEVKDLIYLHTKQYTRRQRTWFKRNKIAVLIPDNKKAIQLAENFLQSL</sequence>
<accession>A0A955HYS6</accession>
<organism evidence="14 15">
    <name type="scientific">Candidatus Dojkabacteria bacterium</name>
    <dbReference type="NCBI Taxonomy" id="2099670"/>
    <lineage>
        <taxon>Bacteria</taxon>
        <taxon>Candidatus Dojkabacteria</taxon>
    </lineage>
</organism>
<dbReference type="HAMAP" id="MF_00185">
    <property type="entry name" value="IPP_trans"/>
    <property type="match status" value="1"/>
</dbReference>
<evidence type="ECO:0000256" key="7">
    <source>
        <dbReference type="ARBA" id="ARBA00022840"/>
    </source>
</evidence>
<comment type="function">
    <text evidence="2 10 12">Catalyzes the transfer of a dimethylallyl group onto the adenine at position 37 in tRNAs that read codons beginning with uridine, leading to the formation of N6-(dimethylallyl)adenosine (i(6)A).</text>
</comment>
<name>A0A955HYS6_9BACT</name>
<evidence type="ECO:0000256" key="10">
    <source>
        <dbReference type="HAMAP-Rule" id="MF_00185"/>
    </source>
</evidence>
<evidence type="ECO:0000256" key="4">
    <source>
        <dbReference type="ARBA" id="ARBA00022679"/>
    </source>
</evidence>
<dbReference type="Proteomes" id="UP000748332">
    <property type="component" value="Unassembled WGS sequence"/>
</dbReference>
<keyword evidence="5 10" id="KW-0819">tRNA processing</keyword>
<comment type="caution">
    <text evidence="14">The sequence shown here is derived from an EMBL/GenBank/DDBJ whole genome shotgun (WGS) entry which is preliminary data.</text>
</comment>
<keyword evidence="4 10" id="KW-0808">Transferase</keyword>
<evidence type="ECO:0000256" key="2">
    <source>
        <dbReference type="ARBA" id="ARBA00003213"/>
    </source>
</evidence>
<feature type="binding site" evidence="10">
    <location>
        <begin position="15"/>
        <end position="20"/>
    </location>
    <ligand>
        <name>substrate</name>
    </ligand>
</feature>
<evidence type="ECO:0000256" key="8">
    <source>
        <dbReference type="ARBA" id="ARBA00022842"/>
    </source>
</evidence>
<dbReference type="EMBL" id="JAGQLM010000047">
    <property type="protein sequence ID" value="MCA9374924.1"/>
    <property type="molecule type" value="Genomic_DNA"/>
</dbReference>
<feature type="region of interest" description="Interaction with substrate tRNA" evidence="10">
    <location>
        <begin position="38"/>
        <end position="41"/>
    </location>
</feature>
<evidence type="ECO:0000256" key="3">
    <source>
        <dbReference type="ARBA" id="ARBA00005842"/>
    </source>
</evidence>
<comment type="subunit">
    <text evidence="10">Monomer.</text>
</comment>
<evidence type="ECO:0000313" key="14">
    <source>
        <dbReference type="EMBL" id="MCA9374924.1"/>
    </source>
</evidence>
<dbReference type="GO" id="GO:0052381">
    <property type="term" value="F:tRNA dimethylallyltransferase activity"/>
    <property type="evidence" value="ECO:0007669"/>
    <property type="project" value="UniProtKB-UniRule"/>
</dbReference>
<dbReference type="Pfam" id="PF01715">
    <property type="entry name" value="IPPT"/>
    <property type="match status" value="1"/>
</dbReference>
<evidence type="ECO:0000313" key="15">
    <source>
        <dbReference type="Proteomes" id="UP000748332"/>
    </source>
</evidence>
<dbReference type="GO" id="GO:0005524">
    <property type="term" value="F:ATP binding"/>
    <property type="evidence" value="ECO:0007669"/>
    <property type="project" value="UniProtKB-UniRule"/>
</dbReference>
<dbReference type="PANTHER" id="PTHR11088">
    <property type="entry name" value="TRNA DIMETHYLALLYLTRANSFERASE"/>
    <property type="match status" value="1"/>
</dbReference>
<dbReference type="InterPro" id="IPR018022">
    <property type="entry name" value="IPT"/>
</dbReference>
<proteinExistence type="inferred from homology"/>
<dbReference type="AlphaFoldDB" id="A0A955HYS6"/>
<gene>
    <name evidence="10 14" type="primary">miaA</name>
    <name evidence="14" type="ORF">KC622_01180</name>
</gene>
<dbReference type="GO" id="GO:0006400">
    <property type="term" value="P:tRNA modification"/>
    <property type="evidence" value="ECO:0007669"/>
    <property type="project" value="TreeGrafter"/>
</dbReference>
<feature type="site" description="Interaction with substrate tRNA" evidence="10">
    <location>
        <position position="109"/>
    </location>
</feature>
<evidence type="ECO:0000256" key="12">
    <source>
        <dbReference type="RuleBase" id="RU003784"/>
    </source>
</evidence>
<feature type="binding site" evidence="10">
    <location>
        <begin position="13"/>
        <end position="20"/>
    </location>
    <ligand>
        <name>ATP</name>
        <dbReference type="ChEBI" id="CHEBI:30616"/>
    </ligand>
</feature>
<evidence type="ECO:0000256" key="6">
    <source>
        <dbReference type="ARBA" id="ARBA00022741"/>
    </source>
</evidence>
<comment type="catalytic activity">
    <reaction evidence="9 10 11">
        <text>adenosine(37) in tRNA + dimethylallyl diphosphate = N(6)-dimethylallyladenosine(37) in tRNA + diphosphate</text>
        <dbReference type="Rhea" id="RHEA:26482"/>
        <dbReference type="Rhea" id="RHEA-COMP:10162"/>
        <dbReference type="Rhea" id="RHEA-COMP:10375"/>
        <dbReference type="ChEBI" id="CHEBI:33019"/>
        <dbReference type="ChEBI" id="CHEBI:57623"/>
        <dbReference type="ChEBI" id="CHEBI:74411"/>
        <dbReference type="ChEBI" id="CHEBI:74415"/>
        <dbReference type="EC" id="2.5.1.75"/>
    </reaction>
</comment>
<reference evidence="14" key="2">
    <citation type="journal article" date="2021" name="Microbiome">
        <title>Successional dynamics and alternative stable states in a saline activated sludge microbial community over 9 years.</title>
        <authorList>
            <person name="Wang Y."/>
            <person name="Ye J."/>
            <person name="Ju F."/>
            <person name="Liu L."/>
            <person name="Boyd J.A."/>
            <person name="Deng Y."/>
            <person name="Parks D.H."/>
            <person name="Jiang X."/>
            <person name="Yin X."/>
            <person name="Woodcroft B.J."/>
            <person name="Tyson G.W."/>
            <person name="Hugenholtz P."/>
            <person name="Polz M.F."/>
            <person name="Zhang T."/>
        </authorList>
    </citation>
    <scope>NUCLEOTIDE SEQUENCE</scope>
    <source>
        <strain evidence="14">HKST-UBA16</strain>
    </source>
</reference>
<comment type="caution">
    <text evidence="10">Lacks conserved residue(s) required for the propagation of feature annotation.</text>
</comment>
<dbReference type="EC" id="2.5.1.75" evidence="10"/>
<dbReference type="InterPro" id="IPR027417">
    <property type="entry name" value="P-loop_NTPase"/>
</dbReference>
<evidence type="ECO:0000256" key="1">
    <source>
        <dbReference type="ARBA" id="ARBA00001946"/>
    </source>
</evidence>
<evidence type="ECO:0000256" key="13">
    <source>
        <dbReference type="RuleBase" id="RU003785"/>
    </source>
</evidence>
<protein>
    <recommendedName>
        <fullName evidence="10">tRNA dimethylallyltransferase</fullName>
        <ecNumber evidence="10">2.5.1.75</ecNumber>
    </recommendedName>
    <alternativeName>
        <fullName evidence="10">Dimethylallyl diphosphate:tRNA dimethylallyltransferase</fullName>
        <shortName evidence="10">DMAPP:tRNA dimethylallyltransferase</shortName>
        <shortName evidence="10">DMATase</shortName>
    </alternativeName>
    <alternativeName>
        <fullName evidence="10">Isopentenyl-diphosphate:tRNA isopentenyltransferase</fullName>
        <shortName evidence="10">IPP transferase</shortName>
        <shortName evidence="10">IPPT</shortName>
        <shortName evidence="10">IPTase</shortName>
    </alternativeName>
</protein>
<dbReference type="Gene3D" id="3.40.50.300">
    <property type="entry name" value="P-loop containing nucleotide triphosphate hydrolases"/>
    <property type="match status" value="1"/>
</dbReference>
<keyword evidence="7 10" id="KW-0067">ATP-binding</keyword>
<evidence type="ECO:0000256" key="5">
    <source>
        <dbReference type="ARBA" id="ARBA00022694"/>
    </source>
</evidence>
<keyword evidence="6 10" id="KW-0547">Nucleotide-binding</keyword>